<dbReference type="InterPro" id="IPR036291">
    <property type="entry name" value="NAD(P)-bd_dom_sf"/>
</dbReference>
<dbReference type="SUPFAM" id="SSF52283">
    <property type="entry name" value="Formate/glycerate dehydrogenase catalytic domain-like"/>
    <property type="match status" value="1"/>
</dbReference>
<keyword evidence="3 5" id="KW-0520">NAD</keyword>
<organism evidence="9 10">
    <name type="scientific">Thiopseudomonas alkaliphila</name>
    <dbReference type="NCBI Taxonomy" id="1697053"/>
    <lineage>
        <taxon>Bacteria</taxon>
        <taxon>Pseudomonadati</taxon>
        <taxon>Pseudomonadota</taxon>
        <taxon>Gammaproteobacteria</taxon>
        <taxon>Pseudomonadales</taxon>
        <taxon>Pseudomonadaceae</taxon>
        <taxon>Thiopseudomonas</taxon>
    </lineage>
</organism>
<feature type="domain" description="D-isomer specific 2-hydroxyacid dehydrogenase NAD-binding" evidence="7">
    <location>
        <begin position="109"/>
        <end position="257"/>
    </location>
</feature>
<evidence type="ECO:0000256" key="2">
    <source>
        <dbReference type="ARBA" id="ARBA00023002"/>
    </source>
</evidence>
<keyword evidence="1 5" id="KW-0963">Cytoplasm</keyword>
<dbReference type="PROSITE" id="PS00671">
    <property type="entry name" value="D_2_HYDROXYACID_DH_3"/>
    <property type="match status" value="1"/>
</dbReference>
<dbReference type="PANTHER" id="PTHR42938">
    <property type="entry name" value="FORMATE DEHYDROGENASE 1"/>
    <property type="match status" value="1"/>
</dbReference>
<proteinExistence type="inferred from homology"/>
<dbReference type="Pfam" id="PF00389">
    <property type="entry name" value="2-Hacid_dh"/>
    <property type="match status" value="1"/>
</dbReference>
<comment type="function">
    <text evidence="5">Catalyzes the oxidation of erythronate-4-phosphate to 3-hydroxy-2-oxo-4-phosphonooxybutanoate.</text>
</comment>
<feature type="active site" description="Proton donor" evidence="5">
    <location>
        <position position="255"/>
    </location>
</feature>
<keyword evidence="10" id="KW-1185">Reference proteome</keyword>
<feature type="binding site" evidence="5">
    <location>
        <position position="176"/>
    </location>
    <ligand>
        <name>NAD(+)</name>
        <dbReference type="ChEBI" id="CHEBI:57540"/>
    </ligand>
</feature>
<dbReference type="AlphaFoldDB" id="A0A0K1XD44"/>
<dbReference type="RefSeq" id="WP_053100104.1">
    <property type="nucleotide sequence ID" value="NZ_CP012365.1"/>
</dbReference>
<dbReference type="PATRIC" id="fig|1698449.3.peg.681"/>
<dbReference type="GO" id="GO:0005829">
    <property type="term" value="C:cytosol"/>
    <property type="evidence" value="ECO:0007669"/>
    <property type="project" value="TreeGrafter"/>
</dbReference>
<dbReference type="STRING" id="1697053.AKN87_05455"/>
<dbReference type="UniPathway" id="UPA00244">
    <property type="reaction ID" value="UER00310"/>
</dbReference>
<dbReference type="CDD" id="cd12158">
    <property type="entry name" value="ErythrP_dh"/>
    <property type="match status" value="1"/>
</dbReference>
<feature type="active site" evidence="5">
    <location>
        <position position="238"/>
    </location>
</feature>
<evidence type="ECO:0000256" key="4">
    <source>
        <dbReference type="ARBA" id="ARBA00023096"/>
    </source>
</evidence>
<dbReference type="NCBIfam" id="NF001309">
    <property type="entry name" value="PRK00257.1"/>
    <property type="match status" value="1"/>
</dbReference>
<dbReference type="InterPro" id="IPR020921">
    <property type="entry name" value="Erythronate-4-P_DHase"/>
</dbReference>
<comment type="similarity">
    <text evidence="5">Belongs to the D-isomer specific 2-hydroxyacid dehydrogenase family. PdxB subfamily.</text>
</comment>
<evidence type="ECO:0000259" key="6">
    <source>
        <dbReference type="Pfam" id="PF00389"/>
    </source>
</evidence>
<dbReference type="GO" id="GO:0051287">
    <property type="term" value="F:NAD binding"/>
    <property type="evidence" value="ECO:0007669"/>
    <property type="project" value="InterPro"/>
</dbReference>
<feature type="active site" evidence="5">
    <location>
        <position position="209"/>
    </location>
</feature>
<dbReference type="PANTHER" id="PTHR42938:SF9">
    <property type="entry name" value="FORMATE DEHYDROGENASE 1"/>
    <property type="match status" value="1"/>
</dbReference>
<dbReference type="InterPro" id="IPR024531">
    <property type="entry name" value="Erythronate-4-P_DHase_dimer"/>
</dbReference>
<feature type="binding site" evidence="5">
    <location>
        <begin position="207"/>
        <end position="209"/>
    </location>
    <ligand>
        <name>NAD(+)</name>
        <dbReference type="ChEBI" id="CHEBI:57540"/>
    </ligand>
</feature>
<evidence type="ECO:0000256" key="1">
    <source>
        <dbReference type="ARBA" id="ARBA00022490"/>
    </source>
</evidence>
<evidence type="ECO:0000259" key="8">
    <source>
        <dbReference type="Pfam" id="PF11890"/>
    </source>
</evidence>
<dbReference type="InterPro" id="IPR029752">
    <property type="entry name" value="D-isomer_DH_CS1"/>
</dbReference>
<evidence type="ECO:0000313" key="9">
    <source>
        <dbReference type="EMBL" id="AKX59087.1"/>
    </source>
</evidence>
<sequence length="377" mass="41082">MLQIVADENIPGLDELFAAHGRITKVPGRGMQAALVQNADALIVRSVTQVSAELLAGSAVSFVGTCTIGTDHLDTAYLQQQGIRWTSAPGCNARGVVDYVLSALLSLSERSGRSLLELSVAVIGVGQVGQRLVNLLQGLGINVRLCDPPRAALEKDFQSEPLTKLLAECDVITLHTPLTEQGDFSTQHLLNQDNLPLLKPGAWLINASRGGVVDNQALAKFLLQRPDVLTAFDVWEHEPAVNAELVQLCDLATPHIAGYSLDGKLRGTEMVYQAFCQHFKILQPQQLTYPPQPIAGLNLGAVDNPWQMFKQVCRVVYDIRNDDAAFRLSLQAAQPELAFDQLRKHYAERRELTGLQVINSHKTKELAAYLAAAGVQV</sequence>
<dbReference type="GO" id="GO:0046983">
    <property type="term" value="F:protein dimerization activity"/>
    <property type="evidence" value="ECO:0007669"/>
    <property type="project" value="InterPro"/>
</dbReference>
<dbReference type="GO" id="GO:0008615">
    <property type="term" value="P:pyridoxine biosynthetic process"/>
    <property type="evidence" value="ECO:0007669"/>
    <property type="project" value="UniProtKB-UniRule"/>
</dbReference>
<keyword evidence="2 5" id="KW-0560">Oxidoreductase</keyword>
<feature type="binding site" evidence="5">
    <location>
        <position position="259"/>
    </location>
    <ligand>
        <name>substrate</name>
    </ligand>
</feature>
<dbReference type="InterPro" id="IPR029753">
    <property type="entry name" value="D-isomer_DH_CS"/>
</dbReference>
<evidence type="ECO:0000313" key="10">
    <source>
        <dbReference type="Proteomes" id="UP000063953"/>
    </source>
</evidence>
<dbReference type="GO" id="GO:0033711">
    <property type="term" value="F:4-phosphoerythronate dehydrogenase activity"/>
    <property type="evidence" value="ECO:0007669"/>
    <property type="project" value="UniProtKB-EC"/>
</dbReference>
<dbReference type="EMBL" id="CP012365">
    <property type="protein sequence ID" value="AKX59087.1"/>
    <property type="molecule type" value="Genomic_DNA"/>
</dbReference>
<dbReference type="GO" id="GO:0036001">
    <property type="term" value="P:'de novo' pyridoxal 5'-phosphate biosynthetic process"/>
    <property type="evidence" value="ECO:0007669"/>
    <property type="project" value="TreeGrafter"/>
</dbReference>
<dbReference type="PROSITE" id="PS00065">
    <property type="entry name" value="D_2_HYDROXYACID_DH_1"/>
    <property type="match status" value="1"/>
</dbReference>
<feature type="binding site" evidence="5">
    <location>
        <position position="46"/>
    </location>
    <ligand>
        <name>substrate</name>
    </ligand>
</feature>
<dbReference type="SUPFAM" id="SSF51735">
    <property type="entry name" value="NAD(P)-binding Rossmann-fold domains"/>
    <property type="match status" value="1"/>
</dbReference>
<keyword evidence="4 5" id="KW-0664">Pyridoxine biosynthesis</keyword>
<evidence type="ECO:0000256" key="3">
    <source>
        <dbReference type="ARBA" id="ARBA00023027"/>
    </source>
</evidence>
<dbReference type="HAMAP" id="MF_01825">
    <property type="entry name" value="PdxB"/>
    <property type="match status" value="1"/>
</dbReference>
<protein>
    <recommendedName>
        <fullName evidence="5">Erythronate-4-phosphate dehydrogenase</fullName>
        <ecNumber evidence="5">1.1.1.290</ecNumber>
    </recommendedName>
</protein>
<evidence type="ECO:0000259" key="7">
    <source>
        <dbReference type="Pfam" id="PF02826"/>
    </source>
</evidence>
<dbReference type="Gene3D" id="3.30.1370.170">
    <property type="match status" value="1"/>
</dbReference>
<dbReference type="Gene3D" id="3.40.50.720">
    <property type="entry name" value="NAD(P)-binding Rossmann-like Domain"/>
    <property type="match status" value="2"/>
</dbReference>
<dbReference type="InterPro" id="IPR038251">
    <property type="entry name" value="PdxB_dimer_sf"/>
</dbReference>
<comment type="catalytic activity">
    <reaction evidence="5">
        <text>4-phospho-D-erythronate + NAD(+) = (R)-3-hydroxy-2-oxo-4-phosphooxybutanoate + NADH + H(+)</text>
        <dbReference type="Rhea" id="RHEA:18829"/>
        <dbReference type="ChEBI" id="CHEBI:15378"/>
        <dbReference type="ChEBI" id="CHEBI:57540"/>
        <dbReference type="ChEBI" id="CHEBI:57945"/>
        <dbReference type="ChEBI" id="CHEBI:58538"/>
        <dbReference type="ChEBI" id="CHEBI:58766"/>
        <dbReference type="EC" id="1.1.1.290"/>
    </reaction>
</comment>
<feature type="binding site" evidence="5">
    <location>
        <begin position="127"/>
        <end position="128"/>
    </location>
    <ligand>
        <name>NAD(+)</name>
        <dbReference type="ChEBI" id="CHEBI:57540"/>
    </ligand>
</feature>
<feature type="domain" description="Erythronate-4-phosphate dehydrogenase dimerisation" evidence="8">
    <location>
        <begin position="290"/>
        <end position="368"/>
    </location>
</feature>
<accession>A0A0K1XD44</accession>
<feature type="binding site" evidence="5">
    <location>
        <position position="147"/>
    </location>
    <ligand>
        <name>NAD(+)</name>
        <dbReference type="ChEBI" id="CHEBI:57540"/>
    </ligand>
</feature>
<feature type="binding site" evidence="5">
    <location>
        <position position="67"/>
    </location>
    <ligand>
        <name>substrate</name>
    </ligand>
</feature>
<comment type="pathway">
    <text evidence="5">Cofactor biosynthesis; pyridoxine 5'-phosphate biosynthesis; pyridoxine 5'-phosphate from D-erythrose 4-phosphate: step 2/5.</text>
</comment>
<dbReference type="Pfam" id="PF02826">
    <property type="entry name" value="2-Hacid_dh_C"/>
    <property type="match status" value="1"/>
</dbReference>
<dbReference type="InterPro" id="IPR006140">
    <property type="entry name" value="D-isomer_DH_NAD-bd"/>
</dbReference>
<reference evidence="9 10" key="1">
    <citation type="journal article" date="2015" name="Genome Announc.">
        <title>Genome Sequences of Oblitimonas alkaliphila gen. nov. sp. nov. (Proposed), a Novel Bacterium of the Pseudomonadaceae Family.</title>
        <authorList>
            <person name="Lauer A.C."/>
            <person name="Nicholson A.C."/>
            <person name="Humrighouse B.W."/>
            <person name="Emery B."/>
            <person name="Drobish A."/>
            <person name="Juieng P."/>
            <person name="Loparev V."/>
            <person name="McQuiston J.R."/>
        </authorList>
    </citation>
    <scope>NUCLEOTIDE SEQUENCE [LARGE SCALE GENOMIC DNA]</scope>
    <source>
        <strain evidence="9 10">E5571</strain>
    </source>
</reference>
<comment type="subunit">
    <text evidence="5">Homodimer.</text>
</comment>
<feature type="domain" description="D-isomer specific 2-hydroxyacid dehydrogenase catalytic" evidence="6">
    <location>
        <begin position="33"/>
        <end position="279"/>
    </location>
</feature>
<gene>
    <name evidence="5" type="primary">pdxB</name>
    <name evidence="9" type="ORF">AKN88_03415</name>
</gene>
<dbReference type="EC" id="1.1.1.290" evidence="5"/>
<dbReference type="Pfam" id="PF11890">
    <property type="entry name" value="DUF3410"/>
    <property type="match status" value="1"/>
</dbReference>
<feature type="binding site" evidence="5">
    <location>
        <position position="233"/>
    </location>
    <ligand>
        <name>NAD(+)</name>
        <dbReference type="ChEBI" id="CHEBI:57540"/>
    </ligand>
</feature>
<comment type="subcellular location">
    <subcellularLocation>
        <location evidence="5">Cytoplasm</location>
    </subcellularLocation>
</comment>
<dbReference type="Proteomes" id="UP000063953">
    <property type="component" value="Chromosome"/>
</dbReference>
<feature type="binding site" evidence="5">
    <location>
        <position position="258"/>
    </location>
    <ligand>
        <name>NAD(+)</name>
        <dbReference type="ChEBI" id="CHEBI:57540"/>
    </ligand>
</feature>
<name>A0A0K1XD44_9GAMM</name>
<evidence type="ECO:0000256" key="5">
    <source>
        <dbReference type="HAMAP-Rule" id="MF_01825"/>
    </source>
</evidence>
<dbReference type="InterPro" id="IPR006139">
    <property type="entry name" value="D-isomer_2_OHA_DH_cat_dom"/>
</dbReference>